<dbReference type="PANTHER" id="PTHR46391:SF35">
    <property type="entry name" value="BASIC LEUCINE ZIPPER 34-LIKE ISOFORM X1"/>
    <property type="match status" value="1"/>
</dbReference>
<dbReference type="GO" id="GO:0045893">
    <property type="term" value="P:positive regulation of DNA-templated transcription"/>
    <property type="evidence" value="ECO:0007669"/>
    <property type="project" value="TreeGrafter"/>
</dbReference>
<dbReference type="SUPFAM" id="SSF57959">
    <property type="entry name" value="Leucine zipper domain"/>
    <property type="match status" value="1"/>
</dbReference>
<reference evidence="7" key="1">
    <citation type="submission" date="2020-06" db="EMBL/GenBank/DDBJ databases">
        <title>WGS assembly of Ceratodon purpureus strain R40.</title>
        <authorList>
            <person name="Carey S.B."/>
            <person name="Jenkins J."/>
            <person name="Shu S."/>
            <person name="Lovell J.T."/>
            <person name="Sreedasyam A."/>
            <person name="Maumus F."/>
            <person name="Tiley G.P."/>
            <person name="Fernandez-Pozo N."/>
            <person name="Barry K."/>
            <person name="Chen C."/>
            <person name="Wang M."/>
            <person name="Lipzen A."/>
            <person name="Daum C."/>
            <person name="Saski C.A."/>
            <person name="Payton A.C."/>
            <person name="Mcbreen J.C."/>
            <person name="Conrad R.E."/>
            <person name="Kollar L.M."/>
            <person name="Olsson S."/>
            <person name="Huttunen S."/>
            <person name="Landis J.B."/>
            <person name="Wickett N.J."/>
            <person name="Johnson M.G."/>
            <person name="Rensing S.A."/>
            <person name="Grimwood J."/>
            <person name="Schmutz J."/>
            <person name="Mcdaniel S.F."/>
        </authorList>
    </citation>
    <scope>NUCLEOTIDE SEQUENCE</scope>
    <source>
        <strain evidence="7">R40</strain>
    </source>
</reference>
<feature type="domain" description="BZIP" evidence="6">
    <location>
        <begin position="313"/>
        <end position="376"/>
    </location>
</feature>
<accession>A0A8T0GTT1</accession>
<dbReference type="InterPro" id="IPR052483">
    <property type="entry name" value="bZIP_transcription_regulators"/>
</dbReference>
<evidence type="ECO:0000256" key="5">
    <source>
        <dbReference type="SAM" id="MobiDB-lite"/>
    </source>
</evidence>
<dbReference type="InterPro" id="IPR044759">
    <property type="entry name" value="bZIP_RF2"/>
</dbReference>
<feature type="compositionally biased region" description="Basic and acidic residues" evidence="5">
    <location>
        <begin position="167"/>
        <end position="202"/>
    </location>
</feature>
<dbReference type="GO" id="GO:0005634">
    <property type="term" value="C:nucleus"/>
    <property type="evidence" value="ECO:0007669"/>
    <property type="project" value="TreeGrafter"/>
</dbReference>
<evidence type="ECO:0000256" key="1">
    <source>
        <dbReference type="ARBA" id="ARBA00023015"/>
    </source>
</evidence>
<keyword evidence="4" id="KW-0175">Coiled coil</keyword>
<evidence type="ECO:0000313" key="8">
    <source>
        <dbReference type="Proteomes" id="UP000822688"/>
    </source>
</evidence>
<organism evidence="7 8">
    <name type="scientific">Ceratodon purpureus</name>
    <name type="common">Fire moss</name>
    <name type="synonym">Dicranum purpureum</name>
    <dbReference type="NCBI Taxonomy" id="3225"/>
    <lineage>
        <taxon>Eukaryota</taxon>
        <taxon>Viridiplantae</taxon>
        <taxon>Streptophyta</taxon>
        <taxon>Embryophyta</taxon>
        <taxon>Bryophyta</taxon>
        <taxon>Bryophytina</taxon>
        <taxon>Bryopsida</taxon>
        <taxon>Dicranidae</taxon>
        <taxon>Pseudoditrichales</taxon>
        <taxon>Ditrichaceae</taxon>
        <taxon>Ceratodon</taxon>
    </lineage>
</organism>
<dbReference type="PROSITE" id="PS50217">
    <property type="entry name" value="BZIP"/>
    <property type="match status" value="1"/>
</dbReference>
<dbReference type="InterPro" id="IPR046347">
    <property type="entry name" value="bZIP_sf"/>
</dbReference>
<protein>
    <recommendedName>
        <fullName evidence="6">BZIP domain-containing protein</fullName>
    </recommendedName>
</protein>
<dbReference type="EMBL" id="CM026430">
    <property type="protein sequence ID" value="KAG0562323.1"/>
    <property type="molecule type" value="Genomic_DNA"/>
</dbReference>
<dbReference type="Gene3D" id="1.20.5.170">
    <property type="match status" value="1"/>
</dbReference>
<dbReference type="AlphaFoldDB" id="A0A8T0GTT1"/>
<feature type="compositionally biased region" description="Polar residues" evidence="5">
    <location>
        <begin position="457"/>
        <end position="470"/>
    </location>
</feature>
<dbReference type="PANTHER" id="PTHR46391">
    <property type="entry name" value="BASIC LEUCINE ZIPPER 34"/>
    <property type="match status" value="1"/>
</dbReference>
<evidence type="ECO:0000313" key="7">
    <source>
        <dbReference type="EMBL" id="KAG0562323.1"/>
    </source>
</evidence>
<dbReference type="Pfam" id="PF00170">
    <property type="entry name" value="bZIP_1"/>
    <property type="match status" value="1"/>
</dbReference>
<feature type="compositionally biased region" description="Polar residues" evidence="5">
    <location>
        <begin position="249"/>
        <end position="264"/>
    </location>
</feature>
<sequence length="535" mass="58789">MDSVSSGNYDGRAVNWAHPMNNSTHLPPKSPHGSYSMFSSTSLFESGGGLNLPPTQPVRGHGEHRRSPSAGYIPQQGQATWLSDRLGSPDVVLKRCSHRRSSSDSVAFVDNSYQYMNYLENVTEEEEFVLQEPPLPVYRPAHRRGVSADHGSGDYSLQYKLPTTHRSYPEKGTRGDHNINREHFARLRDNEPFQRQQPRHENLAAYNRVSSNLAKSGSPEDRGKAKKHVTLATPNSKSDSPLAPRGRSHSWSVPSFESRSTASESNSHSDDSNDDIRAKSYERFRSDSEARSEEGGDGAGQSHDGCTSSDQVDPKKAKRILANRQSAQRSRVRKLQYISELEMNVNLLETEVSSLSPKVGFYDRERALLSAENALLKQKLAALAKSQRLKDAYNETLKTEVQRLRQIASQQNQQAQQYSQLSPQQQPLSPDSVELQLLRFSKLDLGLPNIPKPKSPTAYSSGAGRTSSGKPSLYPTKAISPTHTRNSNLNANRSPSSLTLRGGVSPPSCMAPGGQTLGGGMMGGAGTSFMVRNSS</sequence>
<feature type="compositionally biased region" description="Polar residues" evidence="5">
    <location>
        <begin position="479"/>
        <end position="499"/>
    </location>
</feature>
<feature type="region of interest" description="Disordered" evidence="5">
    <location>
        <begin position="1"/>
        <end position="73"/>
    </location>
</feature>
<dbReference type="CDD" id="cd14703">
    <property type="entry name" value="bZIP_plant_RF2"/>
    <property type="match status" value="1"/>
</dbReference>
<dbReference type="InterPro" id="IPR004827">
    <property type="entry name" value="bZIP"/>
</dbReference>
<evidence type="ECO:0000256" key="2">
    <source>
        <dbReference type="ARBA" id="ARBA00023163"/>
    </source>
</evidence>
<dbReference type="PROSITE" id="PS00036">
    <property type="entry name" value="BZIP_BASIC"/>
    <property type="match status" value="1"/>
</dbReference>
<dbReference type="SMART" id="SM00338">
    <property type="entry name" value="BRLZ"/>
    <property type="match status" value="1"/>
</dbReference>
<gene>
    <name evidence="7" type="ORF">KC19_9G137000</name>
</gene>
<keyword evidence="1" id="KW-0805">Transcription regulation</keyword>
<feature type="coiled-coil region" evidence="4">
    <location>
        <begin position="394"/>
        <end position="421"/>
    </location>
</feature>
<feature type="region of interest" description="Disordered" evidence="5">
    <location>
        <begin position="446"/>
        <end position="535"/>
    </location>
</feature>
<evidence type="ECO:0000256" key="4">
    <source>
        <dbReference type="SAM" id="Coils"/>
    </source>
</evidence>
<feature type="compositionally biased region" description="Gly residues" evidence="5">
    <location>
        <begin position="515"/>
        <end position="526"/>
    </location>
</feature>
<dbReference type="FunFam" id="1.20.5.170:FF:000086">
    <property type="entry name" value="Transcription factor VIP1"/>
    <property type="match status" value="1"/>
</dbReference>
<dbReference type="GO" id="GO:0003700">
    <property type="term" value="F:DNA-binding transcription factor activity"/>
    <property type="evidence" value="ECO:0007669"/>
    <property type="project" value="InterPro"/>
</dbReference>
<feature type="region of interest" description="Disordered" evidence="5">
    <location>
        <begin position="143"/>
        <end position="315"/>
    </location>
</feature>
<dbReference type="Proteomes" id="UP000822688">
    <property type="component" value="Chromosome 9"/>
</dbReference>
<evidence type="ECO:0000256" key="3">
    <source>
        <dbReference type="ARBA" id="ARBA00023242"/>
    </source>
</evidence>
<proteinExistence type="predicted"/>
<keyword evidence="3" id="KW-0539">Nucleus</keyword>
<dbReference type="GO" id="GO:0003677">
    <property type="term" value="F:DNA binding"/>
    <property type="evidence" value="ECO:0007669"/>
    <property type="project" value="TreeGrafter"/>
</dbReference>
<name>A0A8T0GTT1_CERPU</name>
<keyword evidence="8" id="KW-1185">Reference proteome</keyword>
<keyword evidence="2" id="KW-0804">Transcription</keyword>
<feature type="compositionally biased region" description="Basic and acidic residues" evidence="5">
    <location>
        <begin position="267"/>
        <end position="294"/>
    </location>
</feature>
<comment type="caution">
    <text evidence="7">The sequence shown here is derived from an EMBL/GenBank/DDBJ whole genome shotgun (WGS) entry which is preliminary data.</text>
</comment>
<evidence type="ECO:0000259" key="6">
    <source>
        <dbReference type="PROSITE" id="PS50217"/>
    </source>
</evidence>